<accession>A0A1L7XP96</accession>
<gene>
    <name evidence="2" type="ORF">PAC_16754</name>
</gene>
<protein>
    <recommendedName>
        <fullName evidence="4">Ankyrin</fullName>
    </recommendedName>
</protein>
<dbReference type="InterPro" id="IPR036770">
    <property type="entry name" value="Ankyrin_rpt-contain_sf"/>
</dbReference>
<dbReference type="InterPro" id="IPR002110">
    <property type="entry name" value="Ankyrin_rpt"/>
</dbReference>
<keyword evidence="3" id="KW-1185">Reference proteome</keyword>
<dbReference type="AlphaFoldDB" id="A0A1L7XP96"/>
<evidence type="ECO:0008006" key="4">
    <source>
        <dbReference type="Google" id="ProtNLM"/>
    </source>
</evidence>
<organism evidence="2 3">
    <name type="scientific">Phialocephala subalpina</name>
    <dbReference type="NCBI Taxonomy" id="576137"/>
    <lineage>
        <taxon>Eukaryota</taxon>
        <taxon>Fungi</taxon>
        <taxon>Dikarya</taxon>
        <taxon>Ascomycota</taxon>
        <taxon>Pezizomycotina</taxon>
        <taxon>Leotiomycetes</taxon>
        <taxon>Helotiales</taxon>
        <taxon>Mollisiaceae</taxon>
        <taxon>Phialocephala</taxon>
        <taxon>Phialocephala fortinii species complex</taxon>
    </lineage>
</organism>
<dbReference type="Proteomes" id="UP000184330">
    <property type="component" value="Unassembled WGS sequence"/>
</dbReference>
<name>A0A1L7XP96_9HELO</name>
<evidence type="ECO:0000313" key="2">
    <source>
        <dbReference type="EMBL" id="CZR66853.1"/>
    </source>
</evidence>
<sequence>MSRCNDDMTPETPAQTAELFRILFPEGDLALRRALFVLDPAGHNLIYNIAMRGFVEILEYIRRELEVALGTPIMANRLLAMDKKSLSTYMSTSSLKLRLPIIQPAPQGSSAATFTSPKNCMSVVKTNDTTICTHTKRPASTLVGLSCAGTLTLPDAVLILDRHIRDQGVCIAGLPAHDSKMYLQFRDIFGNNILHMLAARGAQISVIIEALEHGADGNAKNTAGQTFLHLLADQFLKKLIDFNIKCCDFDLFGRSFFHMLTHKLNDSPQLSSQILEIAGVRVPTSRDAFGCEIALKSADVLNPDTDAPTIRVTDHSSPVASSISNEPAPSEPASIIQQAPFSNSAFSSLPRSIYRDFESLPILDADLLSLNDEIFVFKQAQLLETARAAFKTPRVEDEEGRNSLQCLAEASLTLSIGNKKVPGGNSNKRKLDQASPDPSSTRLTLRFELVQKMIALGVHVNNYDRYGNTVLMAFVSHLKDGEDDRTHANLLHYLIRNGANIDWRN</sequence>
<evidence type="ECO:0000256" key="1">
    <source>
        <dbReference type="SAM" id="MobiDB-lite"/>
    </source>
</evidence>
<dbReference type="STRING" id="576137.A0A1L7XP96"/>
<dbReference type="SMART" id="SM00248">
    <property type="entry name" value="ANK"/>
    <property type="match status" value="2"/>
</dbReference>
<dbReference type="Gene3D" id="1.25.40.20">
    <property type="entry name" value="Ankyrin repeat-containing domain"/>
    <property type="match status" value="2"/>
</dbReference>
<feature type="region of interest" description="Disordered" evidence="1">
    <location>
        <begin position="418"/>
        <end position="440"/>
    </location>
</feature>
<dbReference type="OrthoDB" id="194358at2759"/>
<reference evidence="2 3" key="1">
    <citation type="submission" date="2016-03" db="EMBL/GenBank/DDBJ databases">
        <authorList>
            <person name="Ploux O."/>
        </authorList>
    </citation>
    <scope>NUCLEOTIDE SEQUENCE [LARGE SCALE GENOMIC DNA]</scope>
    <source>
        <strain evidence="2 3">UAMH 11012</strain>
    </source>
</reference>
<proteinExistence type="predicted"/>
<evidence type="ECO:0000313" key="3">
    <source>
        <dbReference type="Proteomes" id="UP000184330"/>
    </source>
</evidence>
<dbReference type="EMBL" id="FJOG01000040">
    <property type="protein sequence ID" value="CZR66853.1"/>
    <property type="molecule type" value="Genomic_DNA"/>
</dbReference>
<dbReference type="SUPFAM" id="SSF48403">
    <property type="entry name" value="Ankyrin repeat"/>
    <property type="match status" value="1"/>
</dbReference>